<name>A0A480AI81_9BURK</name>
<dbReference type="Proteomes" id="UP000301751">
    <property type="component" value="Unassembled WGS sequence"/>
</dbReference>
<reference evidence="2" key="1">
    <citation type="submission" date="2019-03" db="EMBL/GenBank/DDBJ databases">
        <title>Aquabacterium pictum sp.nov., the first bacteriochlorophyll a-containing freshwater bacterium in the genus Aquabacterium of the class Betaproteobacteria.</title>
        <authorList>
            <person name="Hirose S."/>
            <person name="Tank M."/>
            <person name="Hara E."/>
            <person name="Tamaki H."/>
            <person name="Takaichi S."/>
            <person name="Haruta S."/>
            <person name="Hanada S."/>
        </authorList>
    </citation>
    <scope>NUCLEOTIDE SEQUENCE [LARGE SCALE GENOMIC DNA]</scope>
    <source>
        <strain evidence="2">W35</strain>
    </source>
</reference>
<evidence type="ECO:0000313" key="2">
    <source>
        <dbReference type="Proteomes" id="UP000301751"/>
    </source>
</evidence>
<sequence length="73" mass="8060">MLAPAAHVPHILEGEVRGTDGSVSWGMTHPRVPTVDLWAQDRDRCNLARVQLDRAGCDRLILLLQAMRDTLSG</sequence>
<accession>A0A480AI81</accession>
<comment type="caution">
    <text evidence="1">The sequence shown here is derived from an EMBL/GenBank/DDBJ whole genome shotgun (WGS) entry which is preliminary data.</text>
</comment>
<organism evidence="1 2">
    <name type="scientific">Pseudaquabacterium pictum</name>
    <dbReference type="NCBI Taxonomy" id="2315236"/>
    <lineage>
        <taxon>Bacteria</taxon>
        <taxon>Pseudomonadati</taxon>
        <taxon>Pseudomonadota</taxon>
        <taxon>Betaproteobacteria</taxon>
        <taxon>Burkholderiales</taxon>
        <taxon>Sphaerotilaceae</taxon>
        <taxon>Pseudaquabacterium</taxon>
    </lineage>
</organism>
<keyword evidence="2" id="KW-1185">Reference proteome</keyword>
<evidence type="ECO:0000313" key="1">
    <source>
        <dbReference type="EMBL" id="GCL61479.1"/>
    </source>
</evidence>
<gene>
    <name evidence="1" type="ORF">AQPW35_05600</name>
</gene>
<dbReference type="EMBL" id="BJCL01000001">
    <property type="protein sequence ID" value="GCL61479.1"/>
    <property type="molecule type" value="Genomic_DNA"/>
</dbReference>
<protein>
    <submittedName>
        <fullName evidence="1">Uncharacterized protein</fullName>
    </submittedName>
</protein>
<dbReference type="RefSeq" id="WP_137731225.1">
    <property type="nucleotide sequence ID" value="NZ_BJCL01000001.1"/>
</dbReference>
<dbReference type="AlphaFoldDB" id="A0A480AI81"/>
<proteinExistence type="predicted"/>